<dbReference type="InterPro" id="IPR032675">
    <property type="entry name" value="LRR_dom_sf"/>
</dbReference>
<dbReference type="Proteomes" id="UP000030762">
    <property type="component" value="Unassembled WGS sequence"/>
</dbReference>
<dbReference type="AlphaFoldDB" id="T0QQL8"/>
<organism evidence="1 2">
    <name type="scientific">Saprolegnia diclina (strain VS20)</name>
    <dbReference type="NCBI Taxonomy" id="1156394"/>
    <lineage>
        <taxon>Eukaryota</taxon>
        <taxon>Sar</taxon>
        <taxon>Stramenopiles</taxon>
        <taxon>Oomycota</taxon>
        <taxon>Saprolegniomycetes</taxon>
        <taxon>Saprolegniales</taxon>
        <taxon>Saprolegniaceae</taxon>
        <taxon>Saprolegnia</taxon>
    </lineage>
</organism>
<reference evidence="1 2" key="1">
    <citation type="submission" date="2012-04" db="EMBL/GenBank/DDBJ databases">
        <title>The Genome Sequence of Saprolegnia declina VS20.</title>
        <authorList>
            <consortium name="The Broad Institute Genome Sequencing Platform"/>
            <person name="Russ C."/>
            <person name="Nusbaum C."/>
            <person name="Tyler B."/>
            <person name="van West P."/>
            <person name="Dieguez-Uribeondo J."/>
            <person name="de Bruijn I."/>
            <person name="Tripathy S."/>
            <person name="Jiang R."/>
            <person name="Young S.K."/>
            <person name="Zeng Q."/>
            <person name="Gargeya S."/>
            <person name="Fitzgerald M."/>
            <person name="Haas B."/>
            <person name="Abouelleil A."/>
            <person name="Alvarado L."/>
            <person name="Arachchi H.M."/>
            <person name="Berlin A."/>
            <person name="Chapman S.B."/>
            <person name="Goldberg J."/>
            <person name="Griggs A."/>
            <person name="Gujja S."/>
            <person name="Hansen M."/>
            <person name="Howarth C."/>
            <person name="Imamovic A."/>
            <person name="Larimer J."/>
            <person name="McCowen C."/>
            <person name="Montmayeur A."/>
            <person name="Murphy C."/>
            <person name="Neiman D."/>
            <person name="Pearson M."/>
            <person name="Priest M."/>
            <person name="Roberts A."/>
            <person name="Saif S."/>
            <person name="Shea T."/>
            <person name="Sisk P."/>
            <person name="Sykes S."/>
            <person name="Wortman J."/>
            <person name="Nusbaum C."/>
            <person name="Birren B."/>
        </authorList>
    </citation>
    <scope>NUCLEOTIDE SEQUENCE [LARGE SCALE GENOMIC DNA]</scope>
    <source>
        <strain evidence="1 2">VS20</strain>
    </source>
</reference>
<dbReference type="Gene3D" id="3.80.10.10">
    <property type="entry name" value="Ribonuclease Inhibitor"/>
    <property type="match status" value="1"/>
</dbReference>
<dbReference type="VEuPathDB" id="FungiDB:SDRG_05840"/>
<proteinExistence type="predicted"/>
<dbReference type="OrthoDB" id="10633677at2759"/>
<dbReference type="RefSeq" id="XP_008609802.1">
    <property type="nucleotide sequence ID" value="XM_008611580.1"/>
</dbReference>
<protein>
    <submittedName>
        <fullName evidence="1">Uncharacterized protein</fullName>
    </submittedName>
</protein>
<keyword evidence="2" id="KW-1185">Reference proteome</keyword>
<accession>T0QQL8</accession>
<name>T0QQL8_SAPDV</name>
<dbReference type="SUPFAM" id="SSF52047">
    <property type="entry name" value="RNI-like"/>
    <property type="match status" value="1"/>
</dbReference>
<gene>
    <name evidence="1" type="ORF">SDRG_05840</name>
</gene>
<dbReference type="InParanoid" id="T0QQL8"/>
<evidence type="ECO:0000313" key="1">
    <source>
        <dbReference type="EMBL" id="EQC37021.1"/>
    </source>
</evidence>
<dbReference type="EMBL" id="JH767146">
    <property type="protein sequence ID" value="EQC37021.1"/>
    <property type="molecule type" value="Genomic_DNA"/>
</dbReference>
<sequence>MSSEKRRVGSPTRVVDKDDVLMAIVKFTTTAEDVSTFLDAISATTRCGPLKALSELLRDPLKALRDARDEATALTMLWPRLQLDYVVDVKRVIDAMPIYNSFEVGSLHLWKDMSPSMDVLAQLVASYGEKFTHIKIDSKYPCENEKNVVTLCNILRQSTRLDVVSVGNTGYDMAIVAAVTTPKHSVRRLSVASDRAEDNWAENLVPWLQSGHADHLGIQYDVEKSGENRSIADVLVAAAASSLSSLNVLVHGAEPLPPVDTHTTRFQNLSTLCVRVDQDAPFFKSLLDRVDPTKLRRLSVTCSDESDNIGFVLDTLPHLSALNELQICSGAFDVDELPPAVMTSSSALTSITMEDIQFSSNAAAALGALFANVLDLKTLSWRDCFVDDTTFGDVILSNLPLWIRNGVRAIDLAGCDAMDGFPDHLVRALRGATSPSGIDINLSDNGFTHEKYVMLFKALTTCTGVSVVLEPSVELGGEAVAREAHLAREDFEVMLHGLPELELEWNEYVTPELPEGEVCVTLRVSCRR</sequence>
<dbReference type="GeneID" id="19946567"/>
<evidence type="ECO:0000313" key="2">
    <source>
        <dbReference type="Proteomes" id="UP000030762"/>
    </source>
</evidence>